<feature type="DNA-binding region" description="H-T-H motif" evidence="4">
    <location>
        <begin position="44"/>
        <end position="63"/>
    </location>
</feature>
<evidence type="ECO:0000256" key="2">
    <source>
        <dbReference type="ARBA" id="ARBA00023125"/>
    </source>
</evidence>
<dbReference type="OrthoDB" id="4542210at2"/>
<reference evidence="6 7" key="1">
    <citation type="submission" date="2017-06" db="EMBL/GenBank/DDBJ databases">
        <authorList>
            <person name="Kim H.J."/>
            <person name="Triplett B.A."/>
        </authorList>
    </citation>
    <scope>NUCLEOTIDE SEQUENCE [LARGE SCALE GENOMIC DNA]</scope>
    <source>
        <strain evidence="6 7">CGMCC 4.1858</strain>
    </source>
</reference>
<protein>
    <submittedName>
        <fullName evidence="6">Transcriptional regulator, TetR family</fullName>
    </submittedName>
</protein>
<evidence type="ECO:0000256" key="3">
    <source>
        <dbReference type="ARBA" id="ARBA00023163"/>
    </source>
</evidence>
<evidence type="ECO:0000256" key="4">
    <source>
        <dbReference type="PROSITE-ProRule" id="PRU00335"/>
    </source>
</evidence>
<dbReference type="InterPro" id="IPR001647">
    <property type="entry name" value="HTH_TetR"/>
</dbReference>
<dbReference type="Pfam" id="PF00440">
    <property type="entry name" value="TetR_N"/>
    <property type="match status" value="1"/>
</dbReference>
<dbReference type="GO" id="GO:0000976">
    <property type="term" value="F:transcription cis-regulatory region binding"/>
    <property type="evidence" value="ECO:0007669"/>
    <property type="project" value="TreeGrafter"/>
</dbReference>
<dbReference type="GO" id="GO:0003700">
    <property type="term" value="F:DNA-binding transcription factor activity"/>
    <property type="evidence" value="ECO:0007669"/>
    <property type="project" value="TreeGrafter"/>
</dbReference>
<dbReference type="InterPro" id="IPR050109">
    <property type="entry name" value="HTH-type_TetR-like_transc_reg"/>
</dbReference>
<dbReference type="SUPFAM" id="SSF46689">
    <property type="entry name" value="Homeodomain-like"/>
    <property type="match status" value="1"/>
</dbReference>
<keyword evidence="1" id="KW-0805">Transcription regulation</keyword>
<keyword evidence="7" id="KW-1185">Reference proteome</keyword>
<organism evidence="6 7">
    <name type="scientific">Actinacidiphila glaucinigra</name>
    <dbReference type="NCBI Taxonomy" id="235986"/>
    <lineage>
        <taxon>Bacteria</taxon>
        <taxon>Bacillati</taxon>
        <taxon>Actinomycetota</taxon>
        <taxon>Actinomycetes</taxon>
        <taxon>Kitasatosporales</taxon>
        <taxon>Streptomycetaceae</taxon>
        <taxon>Actinacidiphila</taxon>
    </lineage>
</organism>
<proteinExistence type="predicted"/>
<evidence type="ECO:0000259" key="5">
    <source>
        <dbReference type="PROSITE" id="PS50977"/>
    </source>
</evidence>
<dbReference type="PANTHER" id="PTHR30055:SF234">
    <property type="entry name" value="HTH-TYPE TRANSCRIPTIONAL REGULATOR BETI"/>
    <property type="match status" value="1"/>
</dbReference>
<dbReference type="PANTHER" id="PTHR30055">
    <property type="entry name" value="HTH-TYPE TRANSCRIPTIONAL REGULATOR RUTR"/>
    <property type="match status" value="1"/>
</dbReference>
<dbReference type="PROSITE" id="PS50977">
    <property type="entry name" value="HTH_TETR_2"/>
    <property type="match status" value="1"/>
</dbReference>
<feature type="domain" description="HTH tetR-type" evidence="5">
    <location>
        <begin position="21"/>
        <end position="81"/>
    </location>
</feature>
<gene>
    <name evidence="6" type="ORF">SAMN05216252_113175</name>
</gene>
<dbReference type="EMBL" id="FZOF01000013">
    <property type="protein sequence ID" value="SNT08485.1"/>
    <property type="molecule type" value="Genomic_DNA"/>
</dbReference>
<keyword evidence="3" id="KW-0804">Transcription</keyword>
<name>A0A239JRQ6_9ACTN</name>
<accession>A0A239JRQ6</accession>
<dbReference type="AlphaFoldDB" id="A0A239JRQ6"/>
<dbReference type="Proteomes" id="UP000198280">
    <property type="component" value="Unassembled WGS sequence"/>
</dbReference>
<dbReference type="Gene3D" id="1.10.357.10">
    <property type="entry name" value="Tetracycline Repressor, domain 2"/>
    <property type="match status" value="1"/>
</dbReference>
<evidence type="ECO:0000313" key="7">
    <source>
        <dbReference type="Proteomes" id="UP000198280"/>
    </source>
</evidence>
<dbReference type="InterPro" id="IPR009057">
    <property type="entry name" value="Homeodomain-like_sf"/>
</dbReference>
<sequence length="204" mass="23203">MANDTDSRRTYRMTARAEATAQTRLRIMRSAFDLSNETKSLDMVLADVAARAGVSVRTVLRHFGSRDGLFDAVAVHVRDEVREERAAPVGDVATAIEVLFDHYERRGDMVLRLLGEELGDPRARSVTEEGRRTHRVWVQEVFAPQLSRHSGTECEVVTDLLVVATDVYTWKLLRHDRGLDRDEARQRVRYLIDAVLGRTVGEER</sequence>
<evidence type="ECO:0000256" key="1">
    <source>
        <dbReference type="ARBA" id="ARBA00023015"/>
    </source>
</evidence>
<evidence type="ECO:0000313" key="6">
    <source>
        <dbReference type="EMBL" id="SNT08485.1"/>
    </source>
</evidence>
<keyword evidence="2 4" id="KW-0238">DNA-binding</keyword>